<dbReference type="PANTHER" id="PTHR24256">
    <property type="entry name" value="TRYPTASE-RELATED"/>
    <property type="match status" value="1"/>
</dbReference>
<dbReference type="SMART" id="SM00020">
    <property type="entry name" value="Tryp_SPc"/>
    <property type="match status" value="1"/>
</dbReference>
<feature type="chain" id="PRO_5012800013" evidence="4">
    <location>
        <begin position="18"/>
        <end position="514"/>
    </location>
</feature>
<proteinExistence type="inferred from homology"/>
<evidence type="ECO:0000259" key="5">
    <source>
        <dbReference type="PROSITE" id="PS50240"/>
    </source>
</evidence>
<evidence type="ECO:0000313" key="6">
    <source>
        <dbReference type="EMBL" id="OQV24461.1"/>
    </source>
</evidence>
<name>A0A1W0XAZ8_HYPEX</name>
<dbReference type="GO" id="GO:0004252">
    <property type="term" value="F:serine-type endopeptidase activity"/>
    <property type="evidence" value="ECO:0007669"/>
    <property type="project" value="InterPro"/>
</dbReference>
<dbReference type="InterPro" id="IPR043504">
    <property type="entry name" value="Peptidase_S1_PA_chymotrypsin"/>
</dbReference>
<sequence length="514" mass="55278">MWTYLFVSAAAWTLTYGEGILMVAPCQSVKGGGRCVSSPESCKVVGGSIVNALPETPCGSKEVCCFIVPTVPDGDQSCAACASLGRDALRDDDVTTPPPPRTTPRTTTTTTTTAAPSAPDVALPSATDDNMNLIRALEAVPSVRADSPGLMAAPAQPAVNQVRFFARSAELGFGVPYRIERTIFDKDAIKNTYCWQVALVDSSGKVFGGGALISKNYVLTAAHKVANRLPQNFQVVLGKYDFKDQEEDSRIASPLEVIVHENWDPVSFENNIALIRIPNVKCSTGNICTVCPSTKAMDPVAQAQDICFVTGWGSTYTKNDLARLQQDQVRPIKNDECLGGLERSNIREFLVPQSMFCGSSNDPDRLACDGDGGGPLVCMQSGTWQWELRGLVALGVSQCTNVTDAPTVYVDVGKLSGWIARTIQKVSTEKLPPPFTLKTNFAAAVPTTSTTQTTASPETTTRPMAPPTRAPPAKQDRLPPALRRRTNENAMSFSYVFPSFLRHLDDGSVETQAL</sequence>
<dbReference type="Pfam" id="PF00089">
    <property type="entry name" value="Trypsin"/>
    <property type="match status" value="1"/>
</dbReference>
<protein>
    <submittedName>
        <fullName evidence="6">Chymotrypsin-C</fullName>
    </submittedName>
</protein>
<dbReference type="CDD" id="cd00190">
    <property type="entry name" value="Tryp_SPc"/>
    <property type="match status" value="1"/>
</dbReference>
<evidence type="ECO:0000256" key="4">
    <source>
        <dbReference type="SAM" id="SignalP"/>
    </source>
</evidence>
<feature type="compositionally biased region" description="Low complexity" evidence="3">
    <location>
        <begin position="447"/>
        <end position="463"/>
    </location>
</feature>
<feature type="region of interest" description="Disordered" evidence="3">
    <location>
        <begin position="89"/>
        <end position="125"/>
    </location>
</feature>
<keyword evidence="7" id="KW-1185">Reference proteome</keyword>
<dbReference type="InterPro" id="IPR051487">
    <property type="entry name" value="Ser/Thr_Proteases_Immune/Dev"/>
</dbReference>
<keyword evidence="1" id="KW-1015">Disulfide bond</keyword>
<gene>
    <name evidence="6" type="ORF">BV898_01525</name>
</gene>
<feature type="domain" description="Peptidase S1" evidence="5">
    <location>
        <begin position="183"/>
        <end position="424"/>
    </location>
</feature>
<evidence type="ECO:0000256" key="2">
    <source>
        <dbReference type="ARBA" id="ARBA00024195"/>
    </source>
</evidence>
<evidence type="ECO:0000256" key="3">
    <source>
        <dbReference type="SAM" id="MobiDB-lite"/>
    </source>
</evidence>
<dbReference type="OrthoDB" id="10061449at2759"/>
<feature type="region of interest" description="Disordered" evidence="3">
    <location>
        <begin position="447"/>
        <end position="480"/>
    </location>
</feature>
<reference evidence="7" key="1">
    <citation type="submission" date="2017-01" db="EMBL/GenBank/DDBJ databases">
        <title>Comparative genomics of anhydrobiosis in the tardigrade Hypsibius dujardini.</title>
        <authorList>
            <person name="Yoshida Y."/>
            <person name="Koutsovoulos G."/>
            <person name="Laetsch D."/>
            <person name="Stevens L."/>
            <person name="Kumar S."/>
            <person name="Horikawa D."/>
            <person name="Ishino K."/>
            <person name="Komine S."/>
            <person name="Tomita M."/>
            <person name="Blaxter M."/>
            <person name="Arakawa K."/>
        </authorList>
    </citation>
    <scope>NUCLEOTIDE SEQUENCE [LARGE SCALE GENOMIC DNA]</scope>
    <source>
        <strain evidence="7">Z151</strain>
    </source>
</reference>
<dbReference type="PROSITE" id="PS50240">
    <property type="entry name" value="TRYPSIN_DOM"/>
    <property type="match status" value="1"/>
</dbReference>
<dbReference type="EMBL" id="MTYJ01000006">
    <property type="protein sequence ID" value="OQV24461.1"/>
    <property type="molecule type" value="Genomic_DNA"/>
</dbReference>
<evidence type="ECO:0000313" key="7">
    <source>
        <dbReference type="Proteomes" id="UP000192578"/>
    </source>
</evidence>
<dbReference type="SUPFAM" id="SSF50494">
    <property type="entry name" value="Trypsin-like serine proteases"/>
    <property type="match status" value="1"/>
</dbReference>
<feature type="signal peptide" evidence="4">
    <location>
        <begin position="1"/>
        <end position="17"/>
    </location>
</feature>
<accession>A0A1W0XAZ8</accession>
<dbReference type="InterPro" id="IPR001314">
    <property type="entry name" value="Peptidase_S1A"/>
</dbReference>
<comment type="caution">
    <text evidence="6">The sequence shown here is derived from an EMBL/GenBank/DDBJ whole genome shotgun (WGS) entry which is preliminary data.</text>
</comment>
<dbReference type="InterPro" id="IPR009003">
    <property type="entry name" value="Peptidase_S1_PA"/>
</dbReference>
<dbReference type="AlphaFoldDB" id="A0A1W0XAZ8"/>
<dbReference type="Proteomes" id="UP000192578">
    <property type="component" value="Unassembled WGS sequence"/>
</dbReference>
<dbReference type="PRINTS" id="PR00722">
    <property type="entry name" value="CHYMOTRYPSIN"/>
</dbReference>
<evidence type="ECO:0000256" key="1">
    <source>
        <dbReference type="ARBA" id="ARBA00023157"/>
    </source>
</evidence>
<organism evidence="6 7">
    <name type="scientific">Hypsibius exemplaris</name>
    <name type="common">Freshwater tardigrade</name>
    <dbReference type="NCBI Taxonomy" id="2072580"/>
    <lineage>
        <taxon>Eukaryota</taxon>
        <taxon>Metazoa</taxon>
        <taxon>Ecdysozoa</taxon>
        <taxon>Tardigrada</taxon>
        <taxon>Eutardigrada</taxon>
        <taxon>Parachela</taxon>
        <taxon>Hypsibioidea</taxon>
        <taxon>Hypsibiidae</taxon>
        <taxon>Hypsibius</taxon>
    </lineage>
</organism>
<feature type="compositionally biased region" description="Low complexity" evidence="3">
    <location>
        <begin position="103"/>
        <end position="116"/>
    </location>
</feature>
<dbReference type="Gene3D" id="2.40.10.10">
    <property type="entry name" value="Trypsin-like serine proteases"/>
    <property type="match status" value="1"/>
</dbReference>
<dbReference type="InterPro" id="IPR001254">
    <property type="entry name" value="Trypsin_dom"/>
</dbReference>
<keyword evidence="4" id="KW-0732">Signal</keyword>
<comment type="similarity">
    <text evidence="2">Belongs to the peptidase S1 family. CLIP subfamily.</text>
</comment>
<dbReference type="GO" id="GO:0006508">
    <property type="term" value="P:proteolysis"/>
    <property type="evidence" value="ECO:0007669"/>
    <property type="project" value="InterPro"/>
</dbReference>